<dbReference type="EMBL" id="HBHI01028142">
    <property type="protein sequence ID" value="CAD9697861.1"/>
    <property type="molecule type" value="Transcribed_RNA"/>
</dbReference>
<feature type="region of interest" description="Disordered" evidence="1">
    <location>
        <begin position="740"/>
        <end position="786"/>
    </location>
</feature>
<evidence type="ECO:0000313" key="4">
    <source>
        <dbReference type="EMBL" id="CAD9697865.1"/>
    </source>
</evidence>
<dbReference type="PANTHER" id="PTHR30313">
    <property type="entry name" value="DNA PRIMASE"/>
    <property type="match status" value="1"/>
</dbReference>
<feature type="region of interest" description="Disordered" evidence="1">
    <location>
        <begin position="269"/>
        <end position="348"/>
    </location>
</feature>
<dbReference type="CDD" id="cd03364">
    <property type="entry name" value="TOPRIM_DnaG_primases"/>
    <property type="match status" value="1"/>
</dbReference>
<dbReference type="SUPFAM" id="SSF56731">
    <property type="entry name" value="DNA primase core"/>
    <property type="match status" value="1"/>
</dbReference>
<feature type="compositionally biased region" description="Polar residues" evidence="1">
    <location>
        <begin position="287"/>
        <end position="297"/>
    </location>
</feature>
<dbReference type="PROSITE" id="PS50880">
    <property type="entry name" value="TOPRIM"/>
    <property type="match status" value="1"/>
</dbReference>
<gene>
    <name evidence="3" type="ORF">EANT1437_LOCUS14420</name>
    <name evidence="4" type="ORF">EANT1437_LOCUS14421</name>
</gene>
<evidence type="ECO:0000313" key="3">
    <source>
        <dbReference type="EMBL" id="CAD9697861.1"/>
    </source>
</evidence>
<feature type="compositionally biased region" description="Basic and acidic residues" evidence="1">
    <location>
        <begin position="276"/>
        <end position="286"/>
    </location>
</feature>
<feature type="domain" description="Toprim" evidence="2">
    <location>
        <begin position="29"/>
        <end position="115"/>
    </location>
</feature>
<dbReference type="Gene3D" id="3.40.1360.10">
    <property type="match status" value="1"/>
</dbReference>
<feature type="compositionally biased region" description="Polar residues" evidence="1">
    <location>
        <begin position="327"/>
        <end position="337"/>
    </location>
</feature>
<protein>
    <recommendedName>
        <fullName evidence="2">Toprim domain-containing protein</fullName>
    </recommendedName>
</protein>
<proteinExistence type="predicted"/>
<dbReference type="InterPro" id="IPR006171">
    <property type="entry name" value="TOPRIM_dom"/>
</dbReference>
<sequence>MALQEHKLDDVSPDSETEVKPFSSKSRINPLVIVEGYFDAITLYAAGVGEVVASMGTALSLEQLEAAAECAAPNGGRIVLCLDNDEAGTNAIERICSGNLLSKVSEKSSAQFLVATLPHGIKDPAEFIESNGGIGGTNSSNDFRTNILETAVDWTDWYISQITSSYDEDATSGSKGSFTEICDRISTFLATFKNAADRTRRAYEAAGVLATSLSNKTGSSSSSLQIQLESDLLDMASRKAMVREALSRRIEKIDGVSTSTSEKISKLLKGGDFTNDSEKTSGKTDSLKTNSKRSSSQHAEKNRESSSRRSFNEWDSNSYGAGKSTGKRNSYGQTQTDPPILPHFSGFHFPNPNDAEWLGVSGNSKKSKRSLILGDLPKERVQNGAYSSWKSDDAVYFNSNEYIGGKILNKPSLQHVEGDSSTSSGNDISDLLELSSNNQILAAEDRLLRALVAFAPARNAMKTAMARNVGSHSLDFDWSNKEREWLFRSLVEYPGFSSIPKNIQENATTSELRDYLSIRADVPKDAFGKHSPIIVEISNSKTNETAFETKMTNSIADVEDINTDLQLAQTEELNENIYPKGLLDRFFTTNNDDISYTSDESYFKNKKIELTVQETVATMLKANAIMRLSKSKNHWKLAYLALSKKKVSTEAAIENLIEEDKHIFDKYFDMDIDDLSLCCEALARDTNEAMKTAHELTESAKRIGRRMLESCSSSEFEGRISSGKREELILEMNEFVASLPEDTHIPNSSGGDGDYTFGSDSYDNEIDSSYGGQRQSDTSLRENESDSSSLVDKRFVNFINSLPDNDPEMDFFVEDEDGVANDDHDHNDVIKIKNDFHASDENVKSEVDFHDTISEGANGLDSEHVDPSDYDNIFQ</sequence>
<feature type="compositionally biased region" description="Basic and acidic residues" evidence="1">
    <location>
        <begin position="298"/>
        <end position="312"/>
    </location>
</feature>
<evidence type="ECO:0000256" key="1">
    <source>
        <dbReference type="SAM" id="MobiDB-lite"/>
    </source>
</evidence>
<dbReference type="SMART" id="SM00493">
    <property type="entry name" value="TOPRIM"/>
    <property type="match status" value="1"/>
</dbReference>
<feature type="region of interest" description="Disordered" evidence="1">
    <location>
        <begin position="1"/>
        <end position="21"/>
    </location>
</feature>
<dbReference type="InterPro" id="IPR050219">
    <property type="entry name" value="DnaG_primase"/>
</dbReference>
<evidence type="ECO:0000259" key="2">
    <source>
        <dbReference type="PROSITE" id="PS50880"/>
    </source>
</evidence>
<organism evidence="4">
    <name type="scientific">Eucampia antarctica</name>
    <dbReference type="NCBI Taxonomy" id="49252"/>
    <lineage>
        <taxon>Eukaryota</taxon>
        <taxon>Sar</taxon>
        <taxon>Stramenopiles</taxon>
        <taxon>Ochrophyta</taxon>
        <taxon>Bacillariophyta</taxon>
        <taxon>Mediophyceae</taxon>
        <taxon>Biddulphiophycidae</taxon>
        <taxon>Hemiaulales</taxon>
        <taxon>Hemiaulaceae</taxon>
        <taxon>Eucampia</taxon>
    </lineage>
</organism>
<accession>A0A6U0TGC4</accession>
<dbReference type="AlphaFoldDB" id="A0A6U0TGC4"/>
<feature type="region of interest" description="Disordered" evidence="1">
    <location>
        <begin position="854"/>
        <end position="875"/>
    </location>
</feature>
<name>A0A6U0TGC4_9STRA</name>
<dbReference type="Pfam" id="PF13155">
    <property type="entry name" value="Toprim_2"/>
    <property type="match status" value="1"/>
</dbReference>
<dbReference type="InterPro" id="IPR034151">
    <property type="entry name" value="TOPRIM_DnaG_bac"/>
</dbReference>
<dbReference type="GO" id="GO:0005737">
    <property type="term" value="C:cytoplasm"/>
    <property type="evidence" value="ECO:0007669"/>
    <property type="project" value="TreeGrafter"/>
</dbReference>
<dbReference type="PANTHER" id="PTHR30313:SF2">
    <property type="entry name" value="DNA PRIMASE"/>
    <property type="match status" value="1"/>
</dbReference>
<feature type="compositionally biased region" description="Basic and acidic residues" evidence="1">
    <location>
        <begin position="1"/>
        <end position="10"/>
    </location>
</feature>
<dbReference type="EMBL" id="HBHI01028143">
    <property type="protein sequence ID" value="CAD9697865.1"/>
    <property type="molecule type" value="Transcribed_RNA"/>
</dbReference>
<dbReference type="GO" id="GO:0006269">
    <property type="term" value="P:DNA replication, synthesis of primer"/>
    <property type="evidence" value="ECO:0007669"/>
    <property type="project" value="TreeGrafter"/>
</dbReference>
<reference evidence="4" key="1">
    <citation type="submission" date="2021-01" db="EMBL/GenBank/DDBJ databases">
        <authorList>
            <person name="Corre E."/>
            <person name="Pelletier E."/>
            <person name="Niang G."/>
            <person name="Scheremetjew M."/>
            <person name="Finn R."/>
            <person name="Kale V."/>
            <person name="Holt S."/>
            <person name="Cochrane G."/>
            <person name="Meng A."/>
            <person name="Brown T."/>
            <person name="Cohen L."/>
        </authorList>
    </citation>
    <scope>NUCLEOTIDE SEQUENCE</scope>
    <source>
        <strain evidence="4">CCMP1452</strain>
    </source>
</reference>